<dbReference type="InterPro" id="IPR058625">
    <property type="entry name" value="MdtA-like_BSH"/>
</dbReference>
<dbReference type="GO" id="GO:0005886">
    <property type="term" value="C:plasma membrane"/>
    <property type="evidence" value="ECO:0007669"/>
    <property type="project" value="UniProtKB-SubCell"/>
</dbReference>
<keyword evidence="11" id="KW-1185">Reference proteome</keyword>
<dbReference type="FunFam" id="2.40.420.20:FF:000001">
    <property type="entry name" value="Efflux RND transporter periplasmic adaptor subunit"/>
    <property type="match status" value="1"/>
</dbReference>
<comment type="caution">
    <text evidence="10">The sequence shown here is derived from an EMBL/GenBank/DDBJ whole genome shotgun (WGS) entry which is preliminary data.</text>
</comment>
<feature type="signal peptide" evidence="5">
    <location>
        <begin position="1"/>
        <end position="24"/>
    </location>
</feature>
<feature type="domain" description="Multidrug resistance protein MdtA-like alpha-helical hairpin" evidence="6">
    <location>
        <begin position="101"/>
        <end position="170"/>
    </location>
</feature>
<dbReference type="Pfam" id="PF25944">
    <property type="entry name" value="Beta-barrel_RND"/>
    <property type="match status" value="1"/>
</dbReference>
<dbReference type="NCBIfam" id="TIGR01730">
    <property type="entry name" value="RND_mfp"/>
    <property type="match status" value="1"/>
</dbReference>
<comment type="subcellular location">
    <subcellularLocation>
        <location evidence="1">Cell inner membrane</location>
        <topology evidence="1">Lipid-anchor</topology>
    </subcellularLocation>
</comment>
<keyword evidence="3 4" id="KW-0175">Coiled coil</keyword>
<dbReference type="Pfam" id="PF25917">
    <property type="entry name" value="BSH_RND"/>
    <property type="match status" value="1"/>
</dbReference>
<accession>A0A7X0BSW3</accession>
<dbReference type="Gene3D" id="2.40.420.20">
    <property type="match status" value="1"/>
</dbReference>
<evidence type="ECO:0000256" key="5">
    <source>
        <dbReference type="SAM" id="SignalP"/>
    </source>
</evidence>
<keyword evidence="5" id="KW-0732">Signal</keyword>
<evidence type="ECO:0000259" key="6">
    <source>
        <dbReference type="Pfam" id="PF25876"/>
    </source>
</evidence>
<feature type="domain" description="Multidrug resistance protein MdtA-like beta-barrel" evidence="8">
    <location>
        <begin position="209"/>
        <end position="296"/>
    </location>
</feature>
<dbReference type="AlphaFoldDB" id="A0A7X0BSW3"/>
<organism evidence="10 11">
    <name type="scientific">Pseudomonas fluvialis</name>
    <dbReference type="NCBI Taxonomy" id="1793966"/>
    <lineage>
        <taxon>Bacteria</taxon>
        <taxon>Pseudomonadati</taxon>
        <taxon>Pseudomonadota</taxon>
        <taxon>Gammaproteobacteria</taxon>
        <taxon>Pseudomonadales</taxon>
        <taxon>Pseudomonadaceae</taxon>
        <taxon>Pseudomonas</taxon>
    </lineage>
</organism>
<proteinExistence type="inferred from homology"/>
<dbReference type="Gene3D" id="2.40.50.100">
    <property type="match status" value="1"/>
</dbReference>
<dbReference type="EMBL" id="JACHLL010000004">
    <property type="protein sequence ID" value="MBB6342175.1"/>
    <property type="molecule type" value="Genomic_DNA"/>
</dbReference>
<evidence type="ECO:0000256" key="4">
    <source>
        <dbReference type="SAM" id="Coils"/>
    </source>
</evidence>
<dbReference type="GO" id="GO:0046677">
    <property type="term" value="P:response to antibiotic"/>
    <property type="evidence" value="ECO:0007669"/>
    <property type="project" value="TreeGrafter"/>
</dbReference>
<protein>
    <submittedName>
        <fullName evidence="10">Membrane fusion protein (Multidrug efflux system)</fullName>
    </submittedName>
</protein>
<feature type="domain" description="Multidrug resistance protein MdtA-like C-terminal permuted SH3" evidence="9">
    <location>
        <begin position="303"/>
        <end position="362"/>
    </location>
</feature>
<dbReference type="Pfam" id="PF25967">
    <property type="entry name" value="RND-MFP_C"/>
    <property type="match status" value="1"/>
</dbReference>
<evidence type="ECO:0000259" key="7">
    <source>
        <dbReference type="Pfam" id="PF25917"/>
    </source>
</evidence>
<dbReference type="InterPro" id="IPR006143">
    <property type="entry name" value="RND_pump_MFP"/>
</dbReference>
<evidence type="ECO:0000256" key="3">
    <source>
        <dbReference type="ARBA" id="ARBA00023054"/>
    </source>
</evidence>
<dbReference type="Gene3D" id="2.40.30.170">
    <property type="match status" value="1"/>
</dbReference>
<feature type="chain" id="PRO_5030624536" evidence="5">
    <location>
        <begin position="25"/>
        <end position="382"/>
    </location>
</feature>
<dbReference type="Pfam" id="PF25876">
    <property type="entry name" value="HH_MFP_RND"/>
    <property type="match status" value="1"/>
</dbReference>
<dbReference type="GO" id="GO:0022857">
    <property type="term" value="F:transmembrane transporter activity"/>
    <property type="evidence" value="ECO:0007669"/>
    <property type="project" value="InterPro"/>
</dbReference>
<dbReference type="InterPro" id="IPR058626">
    <property type="entry name" value="MdtA-like_b-barrel"/>
</dbReference>
<gene>
    <name evidence="10" type="ORF">HNP49_002357</name>
</gene>
<dbReference type="InterPro" id="IPR058627">
    <property type="entry name" value="MdtA-like_C"/>
</dbReference>
<feature type="domain" description="Multidrug resistance protein MdtA-like barrel-sandwich hybrid" evidence="7">
    <location>
        <begin position="60"/>
        <end position="203"/>
    </location>
</feature>
<feature type="coiled-coil region" evidence="4">
    <location>
        <begin position="101"/>
        <end position="166"/>
    </location>
</feature>
<evidence type="ECO:0000259" key="8">
    <source>
        <dbReference type="Pfam" id="PF25944"/>
    </source>
</evidence>
<dbReference type="SUPFAM" id="SSF111369">
    <property type="entry name" value="HlyD-like secretion proteins"/>
    <property type="match status" value="1"/>
</dbReference>
<sequence length="382" mass="41606">MPLDRGLPFALAVLATFTCSFALASPDAATPPPAQVLVEQTKLEDLAFYLEYPGRTAGYREVQVRAQVSGILQQRSYQEGSQVKQGQVLFSIDPRTYQAALARAKGALAQEQARYRQTERDLRRIRELQAKGFASESELDNAISNFEQSKANIEAAKAEVQSKQIDLDYTTVEAPISGITSKEAVSEGSLIVANDPNSSLLTQITQLDPIYVNYAYADREAARLREAVQNGVVRLPEGNQLTAEIIFGDGSVYAQKGKVDFTDSLVDKGTGTVSARAIVPNAEQALLPGQFVRIRISGIVRPNSITVPEKALAQGPAGNFVYVVDEQGLAQPRPVDTDIMNNGRWVIRSGLKDGERVIVDGLIRVRPKQPVQVVDALPTQQP</sequence>
<evidence type="ECO:0000256" key="1">
    <source>
        <dbReference type="ARBA" id="ARBA00004519"/>
    </source>
</evidence>
<name>A0A7X0BSW3_9PSED</name>
<evidence type="ECO:0000259" key="9">
    <source>
        <dbReference type="Pfam" id="PF25967"/>
    </source>
</evidence>
<dbReference type="Proteomes" id="UP000557193">
    <property type="component" value="Unassembled WGS sequence"/>
</dbReference>
<reference evidence="10 11" key="1">
    <citation type="submission" date="2020-08" db="EMBL/GenBank/DDBJ databases">
        <title>Functional genomics of gut bacteria from endangered species of beetles.</title>
        <authorList>
            <person name="Carlos-Shanley C."/>
        </authorList>
    </citation>
    <scope>NUCLEOTIDE SEQUENCE [LARGE SCALE GENOMIC DNA]</scope>
    <source>
        <strain evidence="10 11">S00202</strain>
    </source>
</reference>
<evidence type="ECO:0000256" key="2">
    <source>
        <dbReference type="ARBA" id="ARBA00009477"/>
    </source>
</evidence>
<dbReference type="Gene3D" id="1.10.287.470">
    <property type="entry name" value="Helix hairpin bin"/>
    <property type="match status" value="1"/>
</dbReference>
<dbReference type="InterPro" id="IPR058624">
    <property type="entry name" value="MdtA-like_HH"/>
</dbReference>
<dbReference type="RefSeq" id="WP_184683487.1">
    <property type="nucleotide sequence ID" value="NZ_JACHLL010000004.1"/>
</dbReference>
<comment type="similarity">
    <text evidence="2">Belongs to the membrane fusion protein (MFP) (TC 8.A.1) family.</text>
</comment>
<dbReference type="PANTHER" id="PTHR30158">
    <property type="entry name" value="ACRA/E-RELATED COMPONENT OF DRUG EFFLUX TRANSPORTER"/>
    <property type="match status" value="1"/>
</dbReference>
<evidence type="ECO:0000313" key="11">
    <source>
        <dbReference type="Proteomes" id="UP000557193"/>
    </source>
</evidence>
<evidence type="ECO:0000313" key="10">
    <source>
        <dbReference type="EMBL" id="MBB6342175.1"/>
    </source>
</evidence>